<reference evidence="6 7" key="1">
    <citation type="submission" date="2019-04" db="EMBL/GenBank/DDBJ databases">
        <authorList>
            <person name="Van Vliet M D."/>
        </authorList>
    </citation>
    <scope>NUCLEOTIDE SEQUENCE [LARGE SCALE GENOMIC DNA]</scope>
    <source>
        <strain evidence="6 7">F21</strain>
    </source>
</reference>
<dbReference type="RefSeq" id="WP_136063317.1">
    <property type="nucleotide sequence ID" value="NZ_CAAHFH010000002.1"/>
</dbReference>
<dbReference type="InterPro" id="IPR050300">
    <property type="entry name" value="GDXG_lipolytic_enzyme"/>
</dbReference>
<dbReference type="SUPFAM" id="SSF52266">
    <property type="entry name" value="SGNH hydrolase"/>
    <property type="match status" value="1"/>
</dbReference>
<dbReference type="InterPro" id="IPR013830">
    <property type="entry name" value="SGNH_hydro"/>
</dbReference>
<feature type="chain" id="PRO_5025499882" evidence="3">
    <location>
        <begin position="19"/>
        <end position="601"/>
    </location>
</feature>
<name>A0A6C2UNP7_9BACT</name>
<evidence type="ECO:0000313" key="7">
    <source>
        <dbReference type="Proteomes" id="UP000346198"/>
    </source>
</evidence>
<keyword evidence="7" id="KW-1185">Reference proteome</keyword>
<protein>
    <submittedName>
        <fullName evidence="6">Carboxylesterase NlhH</fullName>
    </submittedName>
</protein>
<dbReference type="InterPro" id="IPR002168">
    <property type="entry name" value="Lipase_GDXG_HIS_AS"/>
</dbReference>
<comment type="similarity">
    <text evidence="1">Belongs to the 'GDXG' lipolytic enzyme family.</text>
</comment>
<dbReference type="GO" id="GO:0016788">
    <property type="term" value="F:hydrolase activity, acting on ester bonds"/>
    <property type="evidence" value="ECO:0007669"/>
    <property type="project" value="UniProtKB-ARBA"/>
</dbReference>
<dbReference type="InterPro" id="IPR036514">
    <property type="entry name" value="SGNH_hydro_sf"/>
</dbReference>
<dbReference type="EMBL" id="CAAHFH010000002">
    <property type="protein sequence ID" value="VGO21885.1"/>
    <property type="molecule type" value="Genomic_DNA"/>
</dbReference>
<dbReference type="Pfam" id="PF20434">
    <property type="entry name" value="BD-FAE"/>
    <property type="match status" value="1"/>
</dbReference>
<accession>A0A6C2UNP7</accession>
<dbReference type="AlphaFoldDB" id="A0A6C2UNP7"/>
<dbReference type="InterPro" id="IPR029058">
    <property type="entry name" value="AB_hydrolase_fold"/>
</dbReference>
<evidence type="ECO:0000259" key="4">
    <source>
        <dbReference type="Pfam" id="PF13472"/>
    </source>
</evidence>
<dbReference type="InterPro" id="IPR049492">
    <property type="entry name" value="BD-FAE-like_dom"/>
</dbReference>
<dbReference type="PROSITE" id="PS01173">
    <property type="entry name" value="LIPASE_GDXG_HIS"/>
    <property type="match status" value="1"/>
</dbReference>
<feature type="domain" description="BD-FAE-like" evidence="5">
    <location>
        <begin position="71"/>
        <end position="169"/>
    </location>
</feature>
<dbReference type="Pfam" id="PF13472">
    <property type="entry name" value="Lipase_GDSL_2"/>
    <property type="match status" value="1"/>
</dbReference>
<evidence type="ECO:0000259" key="5">
    <source>
        <dbReference type="Pfam" id="PF20434"/>
    </source>
</evidence>
<organism evidence="6 7">
    <name type="scientific">Pontiella sulfatireligans</name>
    <dbReference type="NCBI Taxonomy" id="2750658"/>
    <lineage>
        <taxon>Bacteria</taxon>
        <taxon>Pseudomonadati</taxon>
        <taxon>Kiritimatiellota</taxon>
        <taxon>Kiritimatiellia</taxon>
        <taxon>Kiritimatiellales</taxon>
        <taxon>Pontiellaceae</taxon>
        <taxon>Pontiella</taxon>
    </lineage>
</organism>
<evidence type="ECO:0000256" key="3">
    <source>
        <dbReference type="SAM" id="SignalP"/>
    </source>
</evidence>
<evidence type="ECO:0000313" key="6">
    <source>
        <dbReference type="EMBL" id="VGO21885.1"/>
    </source>
</evidence>
<feature type="signal peptide" evidence="3">
    <location>
        <begin position="1"/>
        <end position="18"/>
    </location>
</feature>
<evidence type="ECO:0000256" key="1">
    <source>
        <dbReference type="ARBA" id="ARBA00010515"/>
    </source>
</evidence>
<dbReference type="Gene3D" id="3.40.50.1820">
    <property type="entry name" value="alpha/beta hydrolase"/>
    <property type="match status" value="1"/>
</dbReference>
<dbReference type="PANTHER" id="PTHR48081">
    <property type="entry name" value="AB HYDROLASE SUPERFAMILY PROTEIN C4A8.06C"/>
    <property type="match status" value="1"/>
</dbReference>
<dbReference type="SUPFAM" id="SSF53474">
    <property type="entry name" value="alpha/beta-Hydrolases"/>
    <property type="match status" value="1"/>
</dbReference>
<gene>
    <name evidence="6" type="primary">nlhH_5</name>
    <name evidence="6" type="ORF">SCARR_03965</name>
</gene>
<keyword evidence="2" id="KW-0378">Hydrolase</keyword>
<dbReference type="Gene3D" id="3.40.50.1110">
    <property type="entry name" value="SGNH hydrolase"/>
    <property type="match status" value="1"/>
</dbReference>
<evidence type="ECO:0000256" key="2">
    <source>
        <dbReference type="ARBA" id="ARBA00022801"/>
    </source>
</evidence>
<feature type="domain" description="SGNH hydrolase-type esterase" evidence="4">
    <location>
        <begin position="422"/>
        <end position="586"/>
    </location>
</feature>
<keyword evidence="3" id="KW-0732">Signal</keyword>
<proteinExistence type="inferred from homology"/>
<dbReference type="Proteomes" id="UP000346198">
    <property type="component" value="Unassembled WGS sequence"/>
</dbReference>
<sequence length="601" mass="66876">MIRNLIIICLACASMSFAKGTWEEQQAYAEEKTVEHLEACPQVRSDRFVVKTVELPDGQELLLDLRIERPREGGPFPVVFYVHGGGWITGSKSHFAHQSFELAKHGIAGVRLEYRWRSQGAKYPEAISDVMDAIDFIRQRADELNLDFTRVGLAGGSAGGHLSSIAAQLTPECICYDGYNGLFDALERARSHFGGGDYTGTTEEEKKAASAIYNIKHPPPDTLLYHGTEDTTIDIDVARRFAEAVRKRGGNAALLVYEGVGHSFFGKEPYLTATTRALLAHTSFVFGLTDLKPEISDYVPPPKIAQLPSGFSLVDSWKDDAGKRVEFFVNGAVDYASGQRLQWLESYGNYYVVWQSGHYGNIEVLDRGTIRIGKVVYRKDSLNPAVLPVPRETGGKAWLVKRLAEVAKELDTRDLSKVKVVFVGDSITQGWLEKGAAFWQEAYANALNLGVSGDRTEHVLYRLKTKRDGGMGNFDDPKLQPKTIVLMIGTNNLFKQQPDQIIEGIVAVRDRLLELEPQAEIVLCSVLPTSDATRNRDIVVPINLAIQSLENVHWLDLYSLFVDTDGLQRLSFFKDGVHLNEAGYQLWYDSLVLVIEEGDGL</sequence>